<feature type="transmembrane region" description="Helical" evidence="2">
    <location>
        <begin position="20"/>
        <end position="42"/>
    </location>
</feature>
<keyword evidence="4" id="KW-0969">Cilium</keyword>
<comment type="caution">
    <text evidence="4">The sequence shown here is derived from an EMBL/GenBank/DDBJ whole genome shotgun (WGS) entry which is preliminary data.</text>
</comment>
<dbReference type="Proteomes" id="UP000316095">
    <property type="component" value="Unassembled WGS sequence"/>
</dbReference>
<organism evidence="4 5">
    <name type="scientific">Rubinisphaera italica</name>
    <dbReference type="NCBI Taxonomy" id="2527969"/>
    <lineage>
        <taxon>Bacteria</taxon>
        <taxon>Pseudomonadati</taxon>
        <taxon>Planctomycetota</taxon>
        <taxon>Planctomycetia</taxon>
        <taxon>Planctomycetales</taxon>
        <taxon>Planctomycetaceae</taxon>
        <taxon>Rubinisphaera</taxon>
    </lineage>
</organism>
<accession>A0A5C5XG74</accession>
<gene>
    <name evidence="4" type="ORF">Pan54_27860</name>
</gene>
<dbReference type="InterPro" id="IPR043427">
    <property type="entry name" value="YscJ/FliF"/>
</dbReference>
<dbReference type="PANTHER" id="PTHR30046:SF0">
    <property type="entry name" value="FLAGELLAR M-RING PROTEIN"/>
    <property type="match status" value="1"/>
</dbReference>
<dbReference type="InterPro" id="IPR006182">
    <property type="entry name" value="FliF_N_dom"/>
</dbReference>
<evidence type="ECO:0000256" key="1">
    <source>
        <dbReference type="SAM" id="MobiDB-lite"/>
    </source>
</evidence>
<evidence type="ECO:0000259" key="3">
    <source>
        <dbReference type="Pfam" id="PF01514"/>
    </source>
</evidence>
<dbReference type="RefSeq" id="WP_146503948.1">
    <property type="nucleotide sequence ID" value="NZ_SJPG01000001.1"/>
</dbReference>
<feature type="region of interest" description="Disordered" evidence="1">
    <location>
        <begin position="302"/>
        <end position="336"/>
    </location>
</feature>
<keyword evidence="4" id="KW-0282">Flagellum</keyword>
<dbReference type="AlphaFoldDB" id="A0A5C5XG74"/>
<keyword evidence="2" id="KW-0812">Transmembrane</keyword>
<dbReference type="OrthoDB" id="268872at2"/>
<dbReference type="PANTHER" id="PTHR30046">
    <property type="entry name" value="FLAGELLAR M-RING PROTEIN"/>
    <property type="match status" value="1"/>
</dbReference>
<evidence type="ECO:0000256" key="2">
    <source>
        <dbReference type="SAM" id="Phobius"/>
    </source>
</evidence>
<feature type="domain" description="Flagellar M-ring N-terminal" evidence="3">
    <location>
        <begin position="77"/>
        <end position="215"/>
    </location>
</feature>
<protein>
    <submittedName>
        <fullName evidence="4">Flagellar MS-ring protein</fullName>
    </submittedName>
</protein>
<proteinExistence type="predicted"/>
<dbReference type="EMBL" id="SJPG01000001">
    <property type="protein sequence ID" value="TWT62047.1"/>
    <property type="molecule type" value="Genomic_DNA"/>
</dbReference>
<keyword evidence="5" id="KW-1185">Reference proteome</keyword>
<dbReference type="Pfam" id="PF01514">
    <property type="entry name" value="YscJ_FliF"/>
    <property type="match status" value="1"/>
</dbReference>
<evidence type="ECO:0000313" key="4">
    <source>
        <dbReference type="EMBL" id="TWT62047.1"/>
    </source>
</evidence>
<keyword evidence="4" id="KW-0966">Cell projection</keyword>
<keyword evidence="2" id="KW-0472">Membrane</keyword>
<reference evidence="4 5" key="1">
    <citation type="submission" date="2019-02" db="EMBL/GenBank/DDBJ databases">
        <title>Deep-cultivation of Planctomycetes and their phenomic and genomic characterization uncovers novel biology.</title>
        <authorList>
            <person name="Wiegand S."/>
            <person name="Jogler M."/>
            <person name="Boedeker C."/>
            <person name="Pinto D."/>
            <person name="Vollmers J."/>
            <person name="Rivas-Marin E."/>
            <person name="Kohn T."/>
            <person name="Peeters S.H."/>
            <person name="Heuer A."/>
            <person name="Rast P."/>
            <person name="Oberbeckmann S."/>
            <person name="Bunk B."/>
            <person name="Jeske O."/>
            <person name="Meyerdierks A."/>
            <person name="Storesund J.E."/>
            <person name="Kallscheuer N."/>
            <person name="Luecker S."/>
            <person name="Lage O.M."/>
            <person name="Pohl T."/>
            <person name="Merkel B.J."/>
            <person name="Hornburger P."/>
            <person name="Mueller R.-W."/>
            <person name="Bruemmer F."/>
            <person name="Labrenz M."/>
            <person name="Spormann A.M."/>
            <person name="Op Den Camp H."/>
            <person name="Overmann J."/>
            <person name="Amann R."/>
            <person name="Jetten M.S.M."/>
            <person name="Mascher T."/>
            <person name="Medema M.H."/>
            <person name="Devos D.P."/>
            <person name="Kaster A.-K."/>
            <person name="Ovreas L."/>
            <person name="Rohde M."/>
            <person name="Galperin M.Y."/>
            <person name="Jogler C."/>
        </authorList>
    </citation>
    <scope>NUCLEOTIDE SEQUENCE [LARGE SCALE GENOMIC DNA]</scope>
    <source>
        <strain evidence="4 5">Pan54</strain>
    </source>
</reference>
<name>A0A5C5XG74_9PLAN</name>
<feature type="region of interest" description="Disordered" evidence="1">
    <location>
        <begin position="477"/>
        <end position="510"/>
    </location>
</feature>
<sequence>MDIFKETYRQFRDLFVSMPVSQRMTMVTVTVLILGGFGYLAWNGSGEGSFSPVSVGKTFSVAELIRAEETLISQGKTDFKRRGQRLLVPANKVEEYNAALLAAGSLPQNWAEEWEQQYTDIGPFANNKQMDTRKEIARAKLASQMLSALPDIDYANVVWDQEEKARWPAQPRTTATVSVRPKPGHEIPQTLVHAIRVSISGMKANLKPGDVTVLDLGRGIAHQESSENDPFNDRVLQRIQQLKEMYRNDILSAIDYIDDVRVAVNVDIDNIKTSVSREQIMQTQGSTLYSENYNVKNNSNQFATQKEPGQNANGPMNLAATQRPQQTQDTSTTKESVLTAPSYKVIEEAVIGALPENVRVSVVVPESYYRVVAMQSGELTAESTEDEIRAAAQKYQPEVEEALRKRVSKIIPIPTGQNASDFIDIGSYIATPHQEQTFTTPWTETLSYFFKQWGSAIALSIFALWAFWMLNKTVRSQTPPEIPEEDPLAKSKVTEEAEEEEYDDLTPQGDTKRVDHLQSLVRKNPDMTASIISSWIQEAK</sequence>
<keyword evidence="2" id="KW-1133">Transmembrane helix</keyword>
<evidence type="ECO:0000313" key="5">
    <source>
        <dbReference type="Proteomes" id="UP000316095"/>
    </source>
</evidence>